<evidence type="ECO:0000313" key="2">
    <source>
        <dbReference type="EMBL" id="CAB4176350.1"/>
    </source>
</evidence>
<dbReference type="EMBL" id="LR797385">
    <property type="protein sequence ID" value="CAB4212536.1"/>
    <property type="molecule type" value="Genomic_DNA"/>
</dbReference>
<protein>
    <submittedName>
        <fullName evidence="5">Uncharacterized protein</fullName>
    </submittedName>
</protein>
<evidence type="ECO:0000313" key="3">
    <source>
        <dbReference type="EMBL" id="CAB4183146.1"/>
    </source>
</evidence>
<dbReference type="EMBL" id="LR797447">
    <property type="protein sequence ID" value="CAB4217218.1"/>
    <property type="molecule type" value="Genomic_DNA"/>
</dbReference>
<evidence type="ECO:0000313" key="7">
    <source>
        <dbReference type="EMBL" id="CAB5227454.1"/>
    </source>
</evidence>
<organism evidence="5">
    <name type="scientific">uncultured Caudovirales phage</name>
    <dbReference type="NCBI Taxonomy" id="2100421"/>
    <lineage>
        <taxon>Viruses</taxon>
        <taxon>Duplodnaviria</taxon>
        <taxon>Heunggongvirae</taxon>
        <taxon>Uroviricota</taxon>
        <taxon>Caudoviricetes</taxon>
        <taxon>Peduoviridae</taxon>
        <taxon>Maltschvirus</taxon>
        <taxon>Maltschvirus maltsch</taxon>
    </lineage>
</organism>
<dbReference type="EMBL" id="LR797256">
    <property type="protein sequence ID" value="CAB4197212.1"/>
    <property type="molecule type" value="Genomic_DNA"/>
</dbReference>
<evidence type="ECO:0000313" key="5">
    <source>
        <dbReference type="EMBL" id="CAB4212536.1"/>
    </source>
</evidence>
<dbReference type="EMBL" id="LR796936">
    <property type="protein sequence ID" value="CAB4176350.1"/>
    <property type="molecule type" value="Genomic_DNA"/>
</dbReference>
<dbReference type="EMBL" id="LR796850">
    <property type="protein sequence ID" value="CAB4170222.1"/>
    <property type="molecule type" value="Genomic_DNA"/>
</dbReference>
<accession>A0A6J5SEC5</accession>
<name>A0A6J5SEC5_9CAUD</name>
<proteinExistence type="predicted"/>
<dbReference type="EMBL" id="LR797035">
    <property type="protein sequence ID" value="CAB4183146.1"/>
    <property type="molecule type" value="Genomic_DNA"/>
</dbReference>
<sequence>MGTYVYTCRKATLEIAGIEIGHFDFAYKFHSQDGWIPDSWQSNKYVRSLETKAEKARSSHGGQYGLYIQGVKTLSKKSIVAALKYGRIPVYSVHRSTYQIIEEFNSPPFGYLQFALDNKTIKFVAK</sequence>
<reference evidence="5" key="1">
    <citation type="submission" date="2020-05" db="EMBL/GenBank/DDBJ databases">
        <authorList>
            <person name="Chiriac C."/>
            <person name="Salcher M."/>
            <person name="Ghai R."/>
            <person name="Kavagutti S V."/>
        </authorList>
    </citation>
    <scope>NUCLEOTIDE SEQUENCE</scope>
</reference>
<dbReference type="EMBL" id="LR798371">
    <property type="protein sequence ID" value="CAB5227454.1"/>
    <property type="molecule type" value="Genomic_DNA"/>
</dbReference>
<evidence type="ECO:0000313" key="4">
    <source>
        <dbReference type="EMBL" id="CAB4197212.1"/>
    </source>
</evidence>
<gene>
    <name evidence="3" type="ORF">UFOVP1082_19</name>
    <name evidence="4" type="ORF">UFOVP1322_4</name>
    <name evidence="5" type="ORF">UFOVP1434_26</name>
    <name evidence="7" type="ORF">UFOVP1529_56</name>
    <name evidence="6" type="ORF">UFOVP1593_19</name>
    <name evidence="1" type="ORF">UFOVP906_56</name>
    <name evidence="2" type="ORF">UFOVP992_23</name>
</gene>
<evidence type="ECO:0000313" key="1">
    <source>
        <dbReference type="EMBL" id="CAB4170222.1"/>
    </source>
</evidence>
<evidence type="ECO:0000313" key="6">
    <source>
        <dbReference type="EMBL" id="CAB4217218.1"/>
    </source>
</evidence>